<reference evidence="2 3" key="1">
    <citation type="submission" date="2006-03" db="EMBL/GenBank/DDBJ databases">
        <authorList>
            <person name="Pinhassi J."/>
            <person name="Pedros-Alio C."/>
            <person name="Ferriera S."/>
            <person name="Johnson J."/>
            <person name="Kravitz S."/>
            <person name="Halpern A."/>
            <person name="Remington K."/>
            <person name="Beeson K."/>
            <person name="Tran B."/>
            <person name="Rogers Y.-H."/>
            <person name="Friedman R."/>
            <person name="Venter J.C."/>
        </authorList>
    </citation>
    <scope>NUCLEOTIDE SEQUENCE [LARGE SCALE GENOMIC DNA]</scope>
    <source>
        <strain evidence="2 3">RED65</strain>
    </source>
</reference>
<name>Q1MZF0_9GAMM</name>
<dbReference type="STRING" id="207949.RED65_12852"/>
<dbReference type="OrthoDB" id="9811177at2"/>
<dbReference type="PANTHER" id="PTHR30399:SF1">
    <property type="entry name" value="UTP PYROPHOSPHATASE"/>
    <property type="match status" value="1"/>
</dbReference>
<dbReference type="HOGENOM" id="CLU_065947_2_2_6"/>
<keyword evidence="3" id="KW-1185">Reference proteome</keyword>
<dbReference type="RefSeq" id="WP_007018573.1">
    <property type="nucleotide sequence ID" value="NZ_CH724117.1"/>
</dbReference>
<evidence type="ECO:0000313" key="2">
    <source>
        <dbReference type="EMBL" id="EAT11316.1"/>
    </source>
</evidence>
<dbReference type="Proteomes" id="UP000004263">
    <property type="component" value="Unassembled WGS sequence"/>
</dbReference>
<proteinExistence type="predicted"/>
<dbReference type="Pfam" id="PF01863">
    <property type="entry name" value="YgjP-like"/>
    <property type="match status" value="1"/>
</dbReference>
<evidence type="ECO:0000259" key="1">
    <source>
        <dbReference type="Pfam" id="PF01863"/>
    </source>
</evidence>
<comment type="caution">
    <text evidence="2">The sequence shown here is derived from an EMBL/GenBank/DDBJ whole genome shotgun (WGS) entry which is preliminary data.</text>
</comment>
<protein>
    <submittedName>
        <fullName evidence="2">Putative orphan protein</fullName>
    </submittedName>
</protein>
<dbReference type="InterPro" id="IPR053136">
    <property type="entry name" value="UTP_pyrophosphatase-like"/>
</dbReference>
<gene>
    <name evidence="2" type="ORF">RED65_12852</name>
</gene>
<dbReference type="EMBL" id="AAQH01000019">
    <property type="protein sequence ID" value="EAT11316.1"/>
    <property type="molecule type" value="Genomic_DNA"/>
</dbReference>
<sequence>MNKPLDYAIRYSRRKTAAIHITQQGVELRLPHGVSESWGHQFIQQKRDWIERKLKEQSRYTQHIPNLEWGSTILWHGQPVPLTYQPATQASLKLTPHGFVFSAKTEPNKEIRKKWLADFFKQEARNYLTSLTNEKVAALNLQDQLKAVRLRYTKSKWGHCSSVGNIQYNWLIMGAPFEVIDYLVCHEVSHLIHLNHSPAFWQQVAKICPDYKKHQAWLKQEGVRLAWF</sequence>
<dbReference type="AlphaFoldDB" id="Q1MZF0"/>
<dbReference type="InterPro" id="IPR002725">
    <property type="entry name" value="YgjP-like_metallopeptidase"/>
</dbReference>
<feature type="domain" description="YgjP-like metallopeptidase" evidence="1">
    <location>
        <begin position="15"/>
        <end position="220"/>
    </location>
</feature>
<accession>Q1MZF0</accession>
<organism evidence="2 3">
    <name type="scientific">Bermanella marisrubri</name>
    <dbReference type="NCBI Taxonomy" id="207949"/>
    <lineage>
        <taxon>Bacteria</taxon>
        <taxon>Pseudomonadati</taxon>
        <taxon>Pseudomonadota</taxon>
        <taxon>Gammaproteobacteria</taxon>
        <taxon>Oceanospirillales</taxon>
        <taxon>Oceanospirillaceae</taxon>
        <taxon>Bermanella</taxon>
    </lineage>
</organism>
<dbReference type="Gene3D" id="3.30.2010.10">
    <property type="entry name" value="Metalloproteases ('zincins'), catalytic domain"/>
    <property type="match status" value="1"/>
</dbReference>
<dbReference type="PANTHER" id="PTHR30399">
    <property type="entry name" value="UNCHARACTERIZED PROTEIN YGJP"/>
    <property type="match status" value="1"/>
</dbReference>
<evidence type="ECO:0000313" key="3">
    <source>
        <dbReference type="Proteomes" id="UP000004263"/>
    </source>
</evidence>
<dbReference type="CDD" id="cd07344">
    <property type="entry name" value="M48_yhfN_like"/>
    <property type="match status" value="1"/>
</dbReference>